<dbReference type="InterPro" id="IPR010926">
    <property type="entry name" value="Myosin_TH1"/>
</dbReference>
<reference evidence="3 4" key="1">
    <citation type="submission" date="2024-03" db="EMBL/GenBank/DDBJ databases">
        <title>Complete genome sequence of the green alga Chloropicon roscoffensis RCC1871.</title>
        <authorList>
            <person name="Lemieux C."/>
            <person name="Pombert J.-F."/>
            <person name="Otis C."/>
            <person name="Turmel M."/>
        </authorList>
    </citation>
    <scope>NUCLEOTIDE SEQUENCE [LARGE SCALE GENOMIC DNA]</scope>
    <source>
        <strain evidence="3 4">RCC1871</strain>
    </source>
</reference>
<proteinExistence type="predicted"/>
<organism evidence="3 4">
    <name type="scientific">Chloropicon roscoffensis</name>
    <dbReference type="NCBI Taxonomy" id="1461544"/>
    <lineage>
        <taxon>Eukaryota</taxon>
        <taxon>Viridiplantae</taxon>
        <taxon>Chlorophyta</taxon>
        <taxon>Chloropicophyceae</taxon>
        <taxon>Chloropicales</taxon>
        <taxon>Chloropicaceae</taxon>
        <taxon>Chloropicon</taxon>
    </lineage>
</organism>
<keyword evidence="4" id="KW-1185">Reference proteome</keyword>
<dbReference type="GO" id="GO:0016459">
    <property type="term" value="C:myosin complex"/>
    <property type="evidence" value="ECO:0007669"/>
    <property type="project" value="InterPro"/>
</dbReference>
<evidence type="ECO:0000256" key="1">
    <source>
        <dbReference type="SAM" id="MobiDB-lite"/>
    </source>
</evidence>
<dbReference type="PANTHER" id="PTHR34969">
    <property type="entry name" value="OS01G0621700 PROTEIN"/>
    <property type="match status" value="1"/>
</dbReference>
<sequence length="642" mass="73434">MIDRAEEKGFGFGMKSLDYLQIADKVSKILEDQSERVVFSNNVVKINRKGAKQRRVLLITNKALYNVNKGMFFDRLHCSKGAMRLEKIKSVAIDTESGQSIIKVVDGYQGYDYHYYSECVEEVGDLLQELFEDEMGKKRTLTVTKLEPSDLESCRYSIDRISLQEMQGINPSGSRKKRLSKEKRLSTSSRGSRGSHCSDTIFENFENGHGEAAAGLLDLPEEALLCLFAQSGMREAAMLMCAHPRLRAIGKKVSRYWGACKNCGCPILNKKEDLAYKNYLEILGHDGRLICTRWLPDGIKLGKEFLFLRDLDQNALILFGGYYRKMYNEDIDFEKFDEFFDEHVLRQCFCKGCGLYLGFKIDTSQISCDGRERVKQESCPIDADLLNPKDMDSLCRLYQHLERYSQNFYFAESYMRWFDEEKEVAQWKFLDSTEIRCRSIVPCGNRLQPCNALLGSSKDVVCKAYHTHDIGNGEELMLYVSKVQTQNLELGNRQATYLSVGPMYWRDMKCRACGATVGLKYEKFMVLSNDWRPRNVTYNGRYGLVKSTVMDENEDLPGVTDLAAEFQLLCRRKGLDYSTMKSDVDFWTSQIPAIEEEEEAPEAEKDSPSQSNRPSYARLSGSFSASFSGDRSSYLRMLSQGD</sequence>
<dbReference type="EMBL" id="CP151507">
    <property type="protein sequence ID" value="WZN63441.1"/>
    <property type="molecule type" value="Genomic_DNA"/>
</dbReference>
<feature type="domain" description="TH1" evidence="2">
    <location>
        <begin position="1"/>
        <end position="191"/>
    </location>
</feature>
<dbReference type="Proteomes" id="UP001472866">
    <property type="component" value="Chromosome 07"/>
</dbReference>
<accession>A0AAX4PBQ9</accession>
<dbReference type="AlphaFoldDB" id="A0AAX4PBQ9"/>
<dbReference type="PROSITE" id="PS51757">
    <property type="entry name" value="TH1"/>
    <property type="match status" value="1"/>
</dbReference>
<protein>
    <recommendedName>
        <fullName evidence="2">TH1 domain-containing protein</fullName>
    </recommendedName>
</protein>
<name>A0AAX4PBQ9_9CHLO</name>
<dbReference type="PANTHER" id="PTHR34969:SF1">
    <property type="entry name" value="TH1 DOMAIN-CONTAINING PROTEIN"/>
    <property type="match status" value="1"/>
</dbReference>
<evidence type="ECO:0000313" key="3">
    <source>
        <dbReference type="EMBL" id="WZN63441.1"/>
    </source>
</evidence>
<dbReference type="Pfam" id="PF06017">
    <property type="entry name" value="Myosin_TH1"/>
    <property type="match status" value="1"/>
</dbReference>
<evidence type="ECO:0000313" key="4">
    <source>
        <dbReference type="Proteomes" id="UP001472866"/>
    </source>
</evidence>
<feature type="region of interest" description="Disordered" evidence="1">
    <location>
        <begin position="595"/>
        <end position="617"/>
    </location>
</feature>
<gene>
    <name evidence="3" type="ORF">HKI87_07g49900</name>
</gene>
<feature type="compositionally biased region" description="Low complexity" evidence="1">
    <location>
        <begin position="186"/>
        <end position="195"/>
    </location>
</feature>
<dbReference type="GO" id="GO:0003774">
    <property type="term" value="F:cytoskeletal motor activity"/>
    <property type="evidence" value="ECO:0007669"/>
    <property type="project" value="InterPro"/>
</dbReference>
<feature type="region of interest" description="Disordered" evidence="1">
    <location>
        <begin position="168"/>
        <end position="196"/>
    </location>
</feature>
<evidence type="ECO:0000259" key="2">
    <source>
        <dbReference type="PROSITE" id="PS51757"/>
    </source>
</evidence>